<dbReference type="RefSeq" id="WP_106777449.1">
    <property type="nucleotide sequence ID" value="NZ_JBGGGQ010000003.1"/>
</dbReference>
<comment type="similarity">
    <text evidence="1 2">Belongs to the metallophosphoesterase superfamily. YfcE family.</text>
</comment>
<evidence type="ECO:0000256" key="1">
    <source>
        <dbReference type="ARBA" id="ARBA00008950"/>
    </source>
</evidence>
<dbReference type="CDD" id="cd00841">
    <property type="entry name" value="MPP_YfcE"/>
    <property type="match status" value="1"/>
</dbReference>
<dbReference type="InterPro" id="IPR041802">
    <property type="entry name" value="MPP_YfcE"/>
</dbReference>
<dbReference type="Proteomes" id="UP000241434">
    <property type="component" value="Unassembled WGS sequence"/>
</dbReference>
<dbReference type="NCBIfam" id="TIGR00040">
    <property type="entry name" value="yfcE"/>
    <property type="match status" value="1"/>
</dbReference>
<dbReference type="EMBL" id="JYGE01000007">
    <property type="protein sequence ID" value="PSJ30954.1"/>
    <property type="molecule type" value="Genomic_DNA"/>
</dbReference>
<evidence type="ECO:0000313" key="5">
    <source>
        <dbReference type="Proteomes" id="UP000241434"/>
    </source>
</evidence>
<comment type="cofactor">
    <cofactor evidence="2">
        <name>a divalent metal cation</name>
        <dbReference type="ChEBI" id="CHEBI:60240"/>
    </cofactor>
</comment>
<proteinExistence type="inferred from homology"/>
<name>A0A2P7PZ19_9FIRM</name>
<dbReference type="SUPFAM" id="SSF56300">
    <property type="entry name" value="Metallo-dependent phosphatases"/>
    <property type="match status" value="1"/>
</dbReference>
<dbReference type="GO" id="GO:0046872">
    <property type="term" value="F:metal ion binding"/>
    <property type="evidence" value="ECO:0007669"/>
    <property type="project" value="UniProtKB-KW"/>
</dbReference>
<keyword evidence="2" id="KW-0479">Metal-binding</keyword>
<dbReference type="InterPro" id="IPR024654">
    <property type="entry name" value="Calcineurin-like_PHP_lpxH"/>
</dbReference>
<protein>
    <recommendedName>
        <fullName evidence="2">Phosphoesterase</fullName>
        <ecNumber evidence="2">3.1.4.-</ecNumber>
    </recommendedName>
</protein>
<keyword evidence="5" id="KW-1185">Reference proteome</keyword>
<dbReference type="Gene3D" id="3.60.21.10">
    <property type="match status" value="1"/>
</dbReference>
<accession>A0A2P7PZ19</accession>
<organism evidence="4 5">
    <name type="scientific">Peptostreptococcus russellii</name>
    <dbReference type="NCBI Taxonomy" id="215200"/>
    <lineage>
        <taxon>Bacteria</taxon>
        <taxon>Bacillati</taxon>
        <taxon>Bacillota</taxon>
        <taxon>Clostridia</taxon>
        <taxon>Peptostreptococcales</taxon>
        <taxon>Peptostreptococcaceae</taxon>
        <taxon>Peptostreptococcus</taxon>
    </lineage>
</organism>
<dbReference type="OrthoDB" id="9800565at2"/>
<gene>
    <name evidence="4" type="ORF">UF10_08860</name>
</gene>
<evidence type="ECO:0000259" key="3">
    <source>
        <dbReference type="Pfam" id="PF12850"/>
    </source>
</evidence>
<dbReference type="InterPro" id="IPR000979">
    <property type="entry name" value="Phosphodiesterase_MJ0936/Vps29"/>
</dbReference>
<sequence>MKILILSDSHGVKKYMDKIVPIIEKDIDLIIHAGDNFRDSIYLKERTEKPVIAVAGNCDFENVERDIDFEVEGVKIFLTHGHKYGVKYGLGNLADIAHEKSAKIAIFGHTHVKEDRMLMGVQMINPGSLSLPRDGIDKSYVIMDIENGSFTYEYRFL</sequence>
<dbReference type="GO" id="GO:0016787">
    <property type="term" value="F:hydrolase activity"/>
    <property type="evidence" value="ECO:0007669"/>
    <property type="project" value="UniProtKB-UniRule"/>
</dbReference>
<feature type="domain" description="Calcineurin-like phosphoesterase" evidence="3">
    <location>
        <begin position="1"/>
        <end position="147"/>
    </location>
</feature>
<dbReference type="EC" id="3.1.4.-" evidence="2"/>
<evidence type="ECO:0000256" key="2">
    <source>
        <dbReference type="RuleBase" id="RU362039"/>
    </source>
</evidence>
<comment type="caution">
    <text evidence="4">The sequence shown here is derived from an EMBL/GenBank/DDBJ whole genome shotgun (WGS) entry which is preliminary data.</text>
</comment>
<dbReference type="Pfam" id="PF12850">
    <property type="entry name" value="Metallophos_2"/>
    <property type="match status" value="1"/>
</dbReference>
<dbReference type="PANTHER" id="PTHR11124">
    <property type="entry name" value="VACUOLAR SORTING PROTEIN VPS29"/>
    <property type="match status" value="1"/>
</dbReference>
<dbReference type="InterPro" id="IPR029052">
    <property type="entry name" value="Metallo-depent_PP-like"/>
</dbReference>
<evidence type="ECO:0000313" key="4">
    <source>
        <dbReference type="EMBL" id="PSJ30954.1"/>
    </source>
</evidence>
<reference evidence="4" key="1">
    <citation type="thesis" date="2015" institute="Rutgers" country="The State University of New Jersey, 14 College Farm Rd., New Brunswick, NJ, USA">
        <title>Ammonia toxicity in bacteria and its implications for treatment of and resource recovery from highly nitrogenous organic wastes.</title>
        <authorList>
            <person name="Luther A.K."/>
        </authorList>
    </citation>
    <scope>NUCLEOTIDE SEQUENCE</scope>
    <source>
        <strain evidence="4">RT-10B</strain>
    </source>
</reference>
<dbReference type="AlphaFoldDB" id="A0A2P7PZ19"/>